<dbReference type="CDD" id="cd09917">
    <property type="entry name" value="F-box_SF"/>
    <property type="match status" value="1"/>
</dbReference>
<name>A0A2P6NHV9_9EUKA</name>
<gene>
    <name evidence="2" type="ORF">PROFUN_04420</name>
</gene>
<dbReference type="InterPro" id="IPR036047">
    <property type="entry name" value="F-box-like_dom_sf"/>
</dbReference>
<proteinExistence type="predicted"/>
<organism evidence="2 3">
    <name type="scientific">Planoprotostelium fungivorum</name>
    <dbReference type="NCBI Taxonomy" id="1890364"/>
    <lineage>
        <taxon>Eukaryota</taxon>
        <taxon>Amoebozoa</taxon>
        <taxon>Evosea</taxon>
        <taxon>Variosea</taxon>
        <taxon>Cavosteliida</taxon>
        <taxon>Cavosteliaceae</taxon>
        <taxon>Planoprotostelium</taxon>
    </lineage>
</organism>
<evidence type="ECO:0000259" key="1">
    <source>
        <dbReference type="Pfam" id="PF00646"/>
    </source>
</evidence>
<dbReference type="SUPFAM" id="SSF81383">
    <property type="entry name" value="F-box domain"/>
    <property type="match status" value="1"/>
</dbReference>
<dbReference type="Pfam" id="PF00646">
    <property type="entry name" value="F-box"/>
    <property type="match status" value="1"/>
</dbReference>
<sequence>MQQHLPDDLWVEVFSFLPFADLCAPCFTSTTLRDAVCHLIHSRLPYSNYWWRHNKQLPVHNMEIAEWWLSNVREPTKLEVLAAARTDQVELVDLFGWDDTHLSARHRNLVRPQLEYPAWNWADILRAAAAQGSQRIITACYKRGYLSSQSQSSFQFLAGERPLDIVRWIFDMPVEGLPLLEIPFAPVVKDMVYFDLGSYGQKDAIMMLKQRGIIDPWYQGAGEAGSMDMIRWLEDNEIPHLPQGMSLDKFVGSMDTFRWGLE</sequence>
<dbReference type="InParanoid" id="A0A2P6NHV9"/>
<dbReference type="EMBL" id="MDYQ01000081">
    <property type="protein sequence ID" value="PRP83546.1"/>
    <property type="molecule type" value="Genomic_DNA"/>
</dbReference>
<dbReference type="Proteomes" id="UP000241769">
    <property type="component" value="Unassembled WGS sequence"/>
</dbReference>
<protein>
    <recommendedName>
        <fullName evidence="1">F-box domain-containing protein</fullName>
    </recommendedName>
</protein>
<feature type="non-terminal residue" evidence="2">
    <location>
        <position position="262"/>
    </location>
</feature>
<dbReference type="InterPro" id="IPR001810">
    <property type="entry name" value="F-box_dom"/>
</dbReference>
<evidence type="ECO:0000313" key="3">
    <source>
        <dbReference type="Proteomes" id="UP000241769"/>
    </source>
</evidence>
<comment type="caution">
    <text evidence="2">The sequence shown here is derived from an EMBL/GenBank/DDBJ whole genome shotgun (WGS) entry which is preliminary data.</text>
</comment>
<dbReference type="OrthoDB" id="5288410at2759"/>
<reference evidence="2 3" key="1">
    <citation type="journal article" date="2018" name="Genome Biol. Evol.">
        <title>Multiple Roots of Fruiting Body Formation in Amoebozoa.</title>
        <authorList>
            <person name="Hillmann F."/>
            <person name="Forbes G."/>
            <person name="Novohradska S."/>
            <person name="Ferling I."/>
            <person name="Riege K."/>
            <person name="Groth M."/>
            <person name="Westermann M."/>
            <person name="Marz M."/>
            <person name="Spaller T."/>
            <person name="Winckler T."/>
            <person name="Schaap P."/>
            <person name="Glockner G."/>
        </authorList>
    </citation>
    <scope>NUCLEOTIDE SEQUENCE [LARGE SCALE GENOMIC DNA]</scope>
    <source>
        <strain evidence="2 3">Jena</strain>
    </source>
</reference>
<accession>A0A2P6NHV9</accession>
<feature type="domain" description="F-box" evidence="1">
    <location>
        <begin position="4"/>
        <end position="39"/>
    </location>
</feature>
<dbReference type="AlphaFoldDB" id="A0A2P6NHV9"/>
<evidence type="ECO:0000313" key="2">
    <source>
        <dbReference type="EMBL" id="PRP83546.1"/>
    </source>
</evidence>
<keyword evidence="3" id="KW-1185">Reference proteome</keyword>